<feature type="transmembrane region" description="Helical" evidence="8">
    <location>
        <begin position="193"/>
        <end position="215"/>
    </location>
</feature>
<dbReference type="PRINTS" id="PR00171">
    <property type="entry name" value="SUGRTRNSPORT"/>
</dbReference>
<keyword evidence="11" id="KW-1185">Reference proteome</keyword>
<keyword evidence="3 7" id="KW-0813">Transport</keyword>
<feature type="transmembrane region" description="Helical" evidence="8">
    <location>
        <begin position="227"/>
        <end position="246"/>
    </location>
</feature>
<dbReference type="PANTHER" id="PTHR48022">
    <property type="entry name" value="PLASTIDIC GLUCOSE TRANSPORTER 4"/>
    <property type="match status" value="1"/>
</dbReference>
<evidence type="ECO:0000259" key="9">
    <source>
        <dbReference type="PROSITE" id="PS50850"/>
    </source>
</evidence>
<dbReference type="InterPro" id="IPR036259">
    <property type="entry name" value="MFS_trans_sf"/>
</dbReference>
<evidence type="ECO:0000313" key="10">
    <source>
        <dbReference type="EMBL" id="KAL2851921.1"/>
    </source>
</evidence>
<dbReference type="InterPro" id="IPR003663">
    <property type="entry name" value="Sugar/inositol_transpt"/>
</dbReference>
<keyword evidence="4 8" id="KW-0812">Transmembrane</keyword>
<name>A0ABR4KI43_9EURO</name>
<evidence type="ECO:0000256" key="4">
    <source>
        <dbReference type="ARBA" id="ARBA00022692"/>
    </source>
</evidence>
<feature type="transmembrane region" description="Helical" evidence="8">
    <location>
        <begin position="162"/>
        <end position="181"/>
    </location>
</feature>
<dbReference type="EMBL" id="JBFXLU010000028">
    <property type="protein sequence ID" value="KAL2851921.1"/>
    <property type="molecule type" value="Genomic_DNA"/>
</dbReference>
<feature type="transmembrane region" description="Helical" evidence="8">
    <location>
        <begin position="50"/>
        <end position="70"/>
    </location>
</feature>
<evidence type="ECO:0000256" key="3">
    <source>
        <dbReference type="ARBA" id="ARBA00022448"/>
    </source>
</evidence>
<dbReference type="InterPro" id="IPR050360">
    <property type="entry name" value="MFS_Sugar_Transporters"/>
</dbReference>
<dbReference type="Gene3D" id="1.20.1250.20">
    <property type="entry name" value="MFS general substrate transporter like domains"/>
    <property type="match status" value="1"/>
</dbReference>
<evidence type="ECO:0000256" key="6">
    <source>
        <dbReference type="ARBA" id="ARBA00023136"/>
    </source>
</evidence>
<gene>
    <name evidence="10" type="ORF">BJY01DRAFT_232813</name>
</gene>
<protein>
    <submittedName>
        <fullName evidence="10">General substrate transporter</fullName>
    </submittedName>
</protein>
<comment type="caution">
    <text evidence="10">The sequence shown here is derived from an EMBL/GenBank/DDBJ whole genome shotgun (WGS) entry which is preliminary data.</text>
</comment>
<evidence type="ECO:0000256" key="5">
    <source>
        <dbReference type="ARBA" id="ARBA00022989"/>
    </source>
</evidence>
<feature type="transmembrane region" description="Helical" evidence="8">
    <location>
        <begin position="449"/>
        <end position="471"/>
    </location>
</feature>
<feature type="domain" description="Major facilitator superfamily (MFS) profile" evidence="9">
    <location>
        <begin position="57"/>
        <end position="502"/>
    </location>
</feature>
<keyword evidence="5 8" id="KW-1133">Transmembrane helix</keyword>
<comment type="subcellular location">
    <subcellularLocation>
        <location evidence="1">Membrane</location>
        <topology evidence="1">Multi-pass membrane protein</topology>
    </subcellularLocation>
</comment>
<reference evidence="10 11" key="1">
    <citation type="submission" date="2024-07" db="EMBL/GenBank/DDBJ databases">
        <title>Section-level genome sequencing and comparative genomics of Aspergillus sections Usti and Cavernicolus.</title>
        <authorList>
            <consortium name="Lawrence Berkeley National Laboratory"/>
            <person name="Nybo J.L."/>
            <person name="Vesth T.C."/>
            <person name="Theobald S."/>
            <person name="Frisvad J.C."/>
            <person name="Larsen T.O."/>
            <person name="Kjaerboelling I."/>
            <person name="Rothschild-Mancinelli K."/>
            <person name="Lyhne E.K."/>
            <person name="Kogle M.E."/>
            <person name="Barry K."/>
            <person name="Clum A."/>
            <person name="Na H."/>
            <person name="Ledsgaard L."/>
            <person name="Lin J."/>
            <person name="Lipzen A."/>
            <person name="Kuo A."/>
            <person name="Riley R."/>
            <person name="Mondo S."/>
            <person name="Labutti K."/>
            <person name="Haridas S."/>
            <person name="Pangalinan J."/>
            <person name="Salamov A.A."/>
            <person name="Simmons B.A."/>
            <person name="Magnuson J.K."/>
            <person name="Chen J."/>
            <person name="Drula E."/>
            <person name="Henrissat B."/>
            <person name="Wiebenga A."/>
            <person name="Lubbers R.J."/>
            <person name="Gomes A.C."/>
            <person name="Makela M.R."/>
            <person name="Stajich J."/>
            <person name="Grigoriev I.V."/>
            <person name="Mortensen U.H."/>
            <person name="De Vries R.P."/>
            <person name="Baker S.E."/>
            <person name="Andersen M.R."/>
        </authorList>
    </citation>
    <scope>NUCLEOTIDE SEQUENCE [LARGE SCALE GENOMIC DNA]</scope>
    <source>
        <strain evidence="10 11">CBS 123904</strain>
    </source>
</reference>
<feature type="transmembrane region" description="Helical" evidence="8">
    <location>
        <begin position="309"/>
        <end position="332"/>
    </location>
</feature>
<dbReference type="Proteomes" id="UP001610446">
    <property type="component" value="Unassembled WGS sequence"/>
</dbReference>
<feature type="transmembrane region" description="Helical" evidence="8">
    <location>
        <begin position="377"/>
        <end position="399"/>
    </location>
</feature>
<dbReference type="CDD" id="cd17356">
    <property type="entry name" value="MFS_HXT"/>
    <property type="match status" value="1"/>
</dbReference>
<keyword evidence="6 8" id="KW-0472">Membrane</keyword>
<evidence type="ECO:0000313" key="11">
    <source>
        <dbReference type="Proteomes" id="UP001610446"/>
    </source>
</evidence>
<sequence length="552" mass="61032">MGAESSVHPRGDSITAVPAILQSQQHSSNQTLDSNNKPTELGIDTPIPRITIRAVIMGLFVSMGGLLFGYDTGQISGFLEMSNFLERYGQLGDDGHRYFSNVRSGLIVSLLSIGTLLGALAAAPIADRLGRKWSISVWCAMLAIGVVIQISAPSGKWVQMVMGRWVTGLGVGGCSLLVPLYQGESAPRHIRGAMVSSYQLFITLGIFLAYCINLGTEKIEGTGQWRITLGLTFIFVLILGLGIAMFPESPRFDYRQGRIDTARHTMALLYGVPENHRIIIQELADIQAQLDAESKTQVWHEFITAPRMFYRVVLGVALQGLQQLSGANYFFYYGTTVFKGAGISNSFITQVILGGINFGTTFGGLYVVENFGRRKSLITGAIAMFMLFMVFASIGHFVLDVKHPENTPDTGKGMIVLASFFITFFATTWGPMTWAIVAELYPAKYRAKCMALATASNWLFNFLLGFFTPFITGDIDFAYGYVFAGCLLVAALVVYFFVLEGKGRTLEELDWMYANKVKPWRSSRFKMPPMHTFDNELRDTKEEEDTVHAETT</sequence>
<evidence type="ECO:0000256" key="8">
    <source>
        <dbReference type="SAM" id="Phobius"/>
    </source>
</evidence>
<feature type="transmembrane region" description="Helical" evidence="8">
    <location>
        <begin position="414"/>
        <end position="437"/>
    </location>
</feature>
<evidence type="ECO:0000256" key="7">
    <source>
        <dbReference type="RuleBase" id="RU003346"/>
    </source>
</evidence>
<dbReference type="InterPro" id="IPR005828">
    <property type="entry name" value="MFS_sugar_transport-like"/>
</dbReference>
<feature type="transmembrane region" description="Helical" evidence="8">
    <location>
        <begin position="106"/>
        <end position="126"/>
    </location>
</feature>
<organism evidence="10 11">
    <name type="scientific">Aspergillus pseudoustus</name>
    <dbReference type="NCBI Taxonomy" id="1810923"/>
    <lineage>
        <taxon>Eukaryota</taxon>
        <taxon>Fungi</taxon>
        <taxon>Dikarya</taxon>
        <taxon>Ascomycota</taxon>
        <taxon>Pezizomycotina</taxon>
        <taxon>Eurotiomycetes</taxon>
        <taxon>Eurotiomycetidae</taxon>
        <taxon>Eurotiales</taxon>
        <taxon>Aspergillaceae</taxon>
        <taxon>Aspergillus</taxon>
        <taxon>Aspergillus subgen. Nidulantes</taxon>
    </lineage>
</organism>
<dbReference type="InterPro" id="IPR005829">
    <property type="entry name" value="Sugar_transporter_CS"/>
</dbReference>
<dbReference type="PROSITE" id="PS00216">
    <property type="entry name" value="SUGAR_TRANSPORT_1"/>
    <property type="match status" value="1"/>
</dbReference>
<dbReference type="NCBIfam" id="TIGR00879">
    <property type="entry name" value="SP"/>
    <property type="match status" value="1"/>
</dbReference>
<dbReference type="SUPFAM" id="SSF103473">
    <property type="entry name" value="MFS general substrate transporter"/>
    <property type="match status" value="1"/>
</dbReference>
<dbReference type="PROSITE" id="PS00217">
    <property type="entry name" value="SUGAR_TRANSPORT_2"/>
    <property type="match status" value="1"/>
</dbReference>
<dbReference type="Pfam" id="PF00083">
    <property type="entry name" value="Sugar_tr"/>
    <property type="match status" value="1"/>
</dbReference>
<accession>A0ABR4KI43</accession>
<dbReference type="PANTHER" id="PTHR48022:SF91">
    <property type="entry name" value="MAJOR FACILITATOR SUPERFAMILY (MFS) PROFILE DOMAIN-CONTAINING PROTEIN-RELATED"/>
    <property type="match status" value="1"/>
</dbReference>
<feature type="transmembrane region" description="Helical" evidence="8">
    <location>
        <begin position="477"/>
        <end position="498"/>
    </location>
</feature>
<feature type="transmembrane region" description="Helical" evidence="8">
    <location>
        <begin position="133"/>
        <end position="150"/>
    </location>
</feature>
<feature type="transmembrane region" description="Helical" evidence="8">
    <location>
        <begin position="347"/>
        <end position="368"/>
    </location>
</feature>
<dbReference type="PROSITE" id="PS50850">
    <property type="entry name" value="MFS"/>
    <property type="match status" value="1"/>
</dbReference>
<evidence type="ECO:0000256" key="2">
    <source>
        <dbReference type="ARBA" id="ARBA00010992"/>
    </source>
</evidence>
<proteinExistence type="inferred from homology"/>
<comment type="similarity">
    <text evidence="2 7">Belongs to the major facilitator superfamily. Sugar transporter (TC 2.A.1.1) family.</text>
</comment>
<evidence type="ECO:0000256" key="1">
    <source>
        <dbReference type="ARBA" id="ARBA00004141"/>
    </source>
</evidence>
<dbReference type="InterPro" id="IPR020846">
    <property type="entry name" value="MFS_dom"/>
</dbReference>